<dbReference type="Pfam" id="PF00929">
    <property type="entry name" value="RNase_T"/>
    <property type="match status" value="1"/>
</dbReference>
<dbReference type="SUPFAM" id="SSF53098">
    <property type="entry name" value="Ribonuclease H-like"/>
    <property type="match status" value="1"/>
</dbReference>
<organism evidence="1 2">
    <name type="scientific">Piscirickettsia salmonis</name>
    <dbReference type="NCBI Taxonomy" id="1238"/>
    <lineage>
        <taxon>Bacteria</taxon>
        <taxon>Pseudomonadati</taxon>
        <taxon>Pseudomonadota</taxon>
        <taxon>Gammaproteobacteria</taxon>
        <taxon>Thiotrichales</taxon>
        <taxon>Piscirickettsiaceae</taxon>
        <taxon>Piscirickettsia</taxon>
    </lineage>
</organism>
<dbReference type="GO" id="GO:0008310">
    <property type="term" value="F:single-stranded DNA 3'-5' DNA exonuclease activity"/>
    <property type="evidence" value="ECO:0007669"/>
    <property type="project" value="UniProtKB-EC"/>
</dbReference>
<accession>A0A9Q6PRI2</accession>
<keyword evidence="2" id="KW-1185">Reference proteome</keyword>
<dbReference type="PROSITE" id="PS51784">
    <property type="entry name" value="EXOI_SH3"/>
    <property type="match status" value="1"/>
</dbReference>
<dbReference type="InterPro" id="IPR058561">
    <property type="entry name" value="Exonuc_1_C"/>
</dbReference>
<dbReference type="InterPro" id="IPR036397">
    <property type="entry name" value="RNaseH_sf"/>
</dbReference>
<dbReference type="InterPro" id="IPR013520">
    <property type="entry name" value="Ribonucl_H"/>
</dbReference>
<dbReference type="PANTHER" id="PTHR30231:SF41">
    <property type="entry name" value="DNA POLYMERASE III SUBUNIT EPSILON"/>
    <property type="match status" value="1"/>
</dbReference>
<gene>
    <name evidence="1" type="primary">sbcB</name>
    <name evidence="1" type="ORF">Psal009_00237</name>
</gene>
<sequence length="476" mass="55505">MNVNSYLFYDIETTGINKCFDQVVQFAAIRTDLNLNEISRHEYVVKLRPDVIPAPKAAITHLISLDRLVQAESEYTVIKKIHELLNEPGTISLGYNTLGFDDEFLRFSFYRNLLNPYSHQYANGCSRMDLYPMVALYYLYCPTVLQWPQVNGQPSLRLENLSALNQLAEGQAHDAMVDVEATVALAKCLIQEKATWDYLCNYFIKREDQNRLLKLPRLFDDDSQSFLAMMIAGEMGTKVNYQAPALLLGEHYHYKNQTVWLRLDQEYLKQIIISDFSEKIWVKNKKYGEPPFVLPLTEKRLAKMSKEQLELYQENKNWLLNNKSLLQEIREYYLDYKYPEHENVDAMALLYQSGFYNYREKNWIECFHEYLLGQQLYDHAVPSERLGVLSDRLAGYENKILANDPRQQLFDSYVDECWQVEEQNARRDYKGECALTVEAALAEITQLEADKGLSSIQQTRLAELKAYILGKTEVKP</sequence>
<dbReference type="InterPro" id="IPR012337">
    <property type="entry name" value="RNaseH-like_sf"/>
</dbReference>
<proteinExistence type="predicted"/>
<dbReference type="GO" id="GO:0005829">
    <property type="term" value="C:cytosol"/>
    <property type="evidence" value="ECO:0007669"/>
    <property type="project" value="TreeGrafter"/>
</dbReference>
<evidence type="ECO:0000313" key="1">
    <source>
        <dbReference type="EMBL" id="QGO04377.1"/>
    </source>
</evidence>
<dbReference type="EC" id="3.1.11.1" evidence="1"/>
<dbReference type="CDD" id="cd06138">
    <property type="entry name" value="ExoI_N"/>
    <property type="match status" value="1"/>
</dbReference>
<evidence type="ECO:0000313" key="2">
    <source>
        <dbReference type="Proteomes" id="UP000422232"/>
    </source>
</evidence>
<dbReference type="EMBL" id="CP038908">
    <property type="protein sequence ID" value="QGO04377.1"/>
    <property type="molecule type" value="Genomic_DNA"/>
</dbReference>
<dbReference type="SMART" id="SM00479">
    <property type="entry name" value="EXOIII"/>
    <property type="match status" value="1"/>
</dbReference>
<reference evidence="1 2" key="1">
    <citation type="submission" date="2019-04" db="EMBL/GenBank/DDBJ databases">
        <title>Complete genome sequencing of Piscirickettsia salmonis strain Psal-009.</title>
        <authorList>
            <person name="Schober I."/>
            <person name="Bunk B."/>
            <person name="Sproer C."/>
            <person name="Carril G.P."/>
            <person name="Riedel T."/>
            <person name="Flores-Herrera P.A."/>
            <person name="Nourdin-Galindo G."/>
            <person name="Marshall S.H."/>
            <person name="Overmann J."/>
        </authorList>
    </citation>
    <scope>NUCLEOTIDE SEQUENCE [LARGE SCALE GENOMIC DNA]</scope>
    <source>
        <strain evidence="1 2">Psal-009</strain>
    </source>
</reference>
<dbReference type="Gene3D" id="3.30.420.10">
    <property type="entry name" value="Ribonuclease H-like superfamily/Ribonuclease H"/>
    <property type="match status" value="1"/>
</dbReference>
<dbReference type="GO" id="GO:0003676">
    <property type="term" value="F:nucleic acid binding"/>
    <property type="evidence" value="ECO:0007669"/>
    <property type="project" value="InterPro"/>
</dbReference>
<dbReference type="InterPro" id="IPR034747">
    <property type="entry name" value="EXOI_SH3"/>
</dbReference>
<keyword evidence="1" id="KW-0378">Hydrolase</keyword>
<dbReference type="Proteomes" id="UP000422232">
    <property type="component" value="Chromosome"/>
</dbReference>
<dbReference type="PANTHER" id="PTHR30231">
    <property type="entry name" value="DNA POLYMERASE III SUBUNIT EPSILON"/>
    <property type="match status" value="1"/>
</dbReference>
<dbReference type="PROSITE" id="PS51785">
    <property type="entry name" value="EXOI_C"/>
    <property type="match status" value="1"/>
</dbReference>
<protein>
    <submittedName>
        <fullName evidence="1">Exodeoxyribonuclease I</fullName>
        <ecNumber evidence="1">3.1.11.1</ecNumber>
    </submittedName>
</protein>
<dbReference type="GO" id="GO:0045004">
    <property type="term" value="P:DNA replication proofreading"/>
    <property type="evidence" value="ECO:0007669"/>
    <property type="project" value="TreeGrafter"/>
</dbReference>
<dbReference type="AlphaFoldDB" id="A0A9Q6PRI2"/>
<name>A0A9Q6PRI2_PISSA</name>